<evidence type="ECO:0000256" key="19">
    <source>
        <dbReference type="ARBA" id="ARBA00023069"/>
    </source>
</evidence>
<evidence type="ECO:0000256" key="20">
    <source>
        <dbReference type="ARBA" id="ARBA00023139"/>
    </source>
</evidence>
<dbReference type="GO" id="GO:0004674">
    <property type="term" value="F:protein serine/threonine kinase activity"/>
    <property type="evidence" value="ECO:0007669"/>
    <property type="project" value="UniProtKB-KW"/>
</dbReference>
<feature type="domain" description="Protein kinase" evidence="31">
    <location>
        <begin position="34"/>
        <end position="303"/>
    </location>
</feature>
<dbReference type="GO" id="GO:0031514">
    <property type="term" value="C:motile cilium"/>
    <property type="evidence" value="ECO:0007669"/>
    <property type="project" value="UniProtKB-SubCell"/>
</dbReference>
<feature type="domain" description="EF-hand" evidence="32">
    <location>
        <begin position="386"/>
        <end position="421"/>
    </location>
</feature>
<dbReference type="InterPro" id="IPR011992">
    <property type="entry name" value="EF-hand-dom_pair"/>
</dbReference>
<keyword evidence="18" id="KW-0472">Membrane</keyword>
<dbReference type="CDD" id="cd05117">
    <property type="entry name" value="STKc_CAMK"/>
    <property type="match status" value="1"/>
</dbReference>
<evidence type="ECO:0000256" key="13">
    <source>
        <dbReference type="ARBA" id="ARBA00022741"/>
    </source>
</evidence>
<evidence type="ECO:0000256" key="12">
    <source>
        <dbReference type="ARBA" id="ARBA00022737"/>
    </source>
</evidence>
<dbReference type="FunFam" id="1.10.238.10:FF:000001">
    <property type="entry name" value="Calmodulin 1"/>
    <property type="match status" value="1"/>
</dbReference>
<dbReference type="GO" id="GO:0020002">
    <property type="term" value="C:host cell plasma membrane"/>
    <property type="evidence" value="ECO:0007669"/>
    <property type="project" value="UniProtKB-SubCell"/>
</dbReference>
<dbReference type="Pfam" id="PF00069">
    <property type="entry name" value="Pkinase"/>
    <property type="match status" value="1"/>
</dbReference>
<dbReference type="SMART" id="SM00220">
    <property type="entry name" value="S_TKc"/>
    <property type="match status" value="1"/>
</dbReference>
<dbReference type="InterPro" id="IPR050205">
    <property type="entry name" value="CDPK_Ser/Thr_kinases"/>
</dbReference>
<dbReference type="InterPro" id="IPR017441">
    <property type="entry name" value="Protein_kinase_ATP_BS"/>
</dbReference>
<dbReference type="PROSITE" id="PS50222">
    <property type="entry name" value="EF_HAND_2"/>
    <property type="match status" value="4"/>
</dbReference>
<evidence type="ECO:0000256" key="14">
    <source>
        <dbReference type="ARBA" id="ARBA00022777"/>
    </source>
</evidence>
<keyword evidence="12" id="KW-0677">Repeat</keyword>
<accession>A0AAD1U9E0</accession>
<keyword evidence="18" id="KW-1043">Host membrane</keyword>
<keyword evidence="17" id="KW-0282">Flagellum</keyword>
<evidence type="ECO:0000259" key="31">
    <source>
        <dbReference type="PROSITE" id="PS50011"/>
    </source>
</evidence>
<keyword evidence="16 28" id="KW-0067">ATP-binding</keyword>
<keyword evidence="19" id="KW-0969">Cilium</keyword>
<evidence type="ECO:0000256" key="28">
    <source>
        <dbReference type="PROSITE-ProRule" id="PRU10141"/>
    </source>
</evidence>
<evidence type="ECO:0000256" key="29">
    <source>
        <dbReference type="RuleBase" id="RU000304"/>
    </source>
</evidence>
<keyword evidence="6" id="KW-1003">Cell membrane</keyword>
<feature type="domain" description="EF-hand" evidence="32">
    <location>
        <begin position="459"/>
        <end position="489"/>
    </location>
</feature>
<evidence type="ECO:0000256" key="9">
    <source>
        <dbReference type="ARBA" id="ARBA00022679"/>
    </source>
</evidence>
<evidence type="ECO:0000313" key="33">
    <source>
        <dbReference type="EMBL" id="CAI2364443.1"/>
    </source>
</evidence>
<dbReference type="InterPro" id="IPR011009">
    <property type="entry name" value="Kinase-like_dom_sf"/>
</dbReference>
<dbReference type="PROSITE" id="PS50011">
    <property type="entry name" value="PROTEIN_KINASE_DOM"/>
    <property type="match status" value="1"/>
</dbReference>
<dbReference type="SUPFAM" id="SSF56112">
    <property type="entry name" value="Protein kinase-like (PK-like)"/>
    <property type="match status" value="1"/>
</dbReference>
<comment type="similarity">
    <text evidence="23">Belongs to the protein kinase superfamily. Ser/Thr protein kinase family. CDPK subfamily.</text>
</comment>
<evidence type="ECO:0000256" key="25">
    <source>
        <dbReference type="ARBA" id="ARBA00048679"/>
    </source>
</evidence>
<dbReference type="EC" id="2.7.11.1" evidence="5"/>
<protein>
    <recommendedName>
        <fullName evidence="27">Calcium-dependent protein kinase 1</fullName>
        <ecNumber evidence="5">2.7.11.1</ecNumber>
    </recommendedName>
</protein>
<evidence type="ECO:0000256" key="3">
    <source>
        <dbReference type="ARBA" id="ARBA00004342"/>
    </source>
</evidence>
<keyword evidence="20" id="KW-0564">Palmitate</keyword>
<sequence>MEKDVAKITSDLSGVKIKKSLFGSVNSHPIKEVYKITRKIGSGAYGEVRKCYVRESGELRAVKIIKKKALAEEERKKLKNEAEILKELDHFNIIKLYEIFEDKKYYYIIMEFLTGGELFEKITDESFYGDFTEKDAASIMQQVFRGINYCHANNVVHRDLKPENLLLESNVTSESLGGKKSMKIKIIDFGTAQQFEVGGKGKMEERYGTPYYIAPDVLNKSYNEKCDIWSLGVILYILLVGYPPFNGSEDKKIIDAVKKGVYTLDEPEWDDVSSEAIDLVKKCLTYDPEKRASASEALEHPWFKKFAKGEKVKKSLASKAFINLKNFRAGQKLKQAALSFIVSQCLNQKETDEMEKIFAAMDKNNDGMLSKEEISEGYEEHFGYPIEDEELDSIFSAIDTDGSGAIDYSEFLIATMNMQQLMSKQHLKQAFKMFDKDNSGTISKEEIKEALGNLEEDIVDVIVSEVDDNGDGEISFEEFERMMNIVVNCKSLPQKSGDAS</sequence>
<evidence type="ECO:0000256" key="10">
    <source>
        <dbReference type="ARBA" id="ARBA00022707"/>
    </source>
</evidence>
<evidence type="ECO:0000256" key="27">
    <source>
        <dbReference type="ARBA" id="ARBA00068067"/>
    </source>
</evidence>
<gene>
    <name evidence="33" type="ORF">ECRASSUSDP1_LOCUS5786</name>
</gene>
<evidence type="ECO:0000259" key="32">
    <source>
        <dbReference type="PROSITE" id="PS50222"/>
    </source>
</evidence>
<dbReference type="InterPro" id="IPR002048">
    <property type="entry name" value="EF_hand_dom"/>
</dbReference>
<evidence type="ECO:0000256" key="26">
    <source>
        <dbReference type="ARBA" id="ARBA00060437"/>
    </source>
</evidence>
<dbReference type="GO" id="GO:0005509">
    <property type="term" value="F:calcium ion binding"/>
    <property type="evidence" value="ECO:0007669"/>
    <property type="project" value="InterPro"/>
</dbReference>
<dbReference type="PRINTS" id="PR00450">
    <property type="entry name" value="RECOVERIN"/>
</dbReference>
<dbReference type="PANTHER" id="PTHR24349">
    <property type="entry name" value="SERINE/THREONINE-PROTEIN KINASE"/>
    <property type="match status" value="1"/>
</dbReference>
<dbReference type="PROSITE" id="PS00107">
    <property type="entry name" value="PROTEIN_KINASE_ATP"/>
    <property type="match status" value="1"/>
</dbReference>
<evidence type="ECO:0000313" key="34">
    <source>
        <dbReference type="Proteomes" id="UP001295684"/>
    </source>
</evidence>
<keyword evidence="21" id="KW-0966">Cell projection</keyword>
<dbReference type="Pfam" id="PF13499">
    <property type="entry name" value="EF-hand_7"/>
    <property type="match status" value="2"/>
</dbReference>
<keyword evidence="11" id="KW-0479">Metal-binding</keyword>
<keyword evidence="9" id="KW-0808">Transferase</keyword>
<keyword evidence="22" id="KW-0449">Lipoprotein</keyword>
<feature type="domain" description="EF-hand" evidence="32">
    <location>
        <begin position="349"/>
        <end position="384"/>
    </location>
</feature>
<keyword evidence="14" id="KW-0418">Kinase</keyword>
<evidence type="ECO:0000256" key="17">
    <source>
        <dbReference type="ARBA" id="ARBA00022846"/>
    </source>
</evidence>
<evidence type="ECO:0000256" key="18">
    <source>
        <dbReference type="ARBA" id="ARBA00022870"/>
    </source>
</evidence>
<dbReference type="AlphaFoldDB" id="A0AAD1U9E0"/>
<dbReference type="GO" id="GO:0020005">
    <property type="term" value="C:symbiont-containing vacuole membrane"/>
    <property type="evidence" value="ECO:0007669"/>
    <property type="project" value="UniProtKB-SubCell"/>
</dbReference>
<feature type="coiled-coil region" evidence="30">
    <location>
        <begin position="61"/>
        <end position="88"/>
    </location>
</feature>
<dbReference type="InterPro" id="IPR018247">
    <property type="entry name" value="EF_Hand_1_Ca_BS"/>
</dbReference>
<dbReference type="PROSITE" id="PS00018">
    <property type="entry name" value="EF_HAND_1"/>
    <property type="match status" value="4"/>
</dbReference>
<evidence type="ECO:0000256" key="1">
    <source>
        <dbReference type="ARBA" id="ARBA00001946"/>
    </source>
</evidence>
<dbReference type="Gene3D" id="3.30.200.20">
    <property type="entry name" value="Phosphorylase Kinase, domain 1"/>
    <property type="match status" value="1"/>
</dbReference>
<keyword evidence="34" id="KW-1185">Reference proteome</keyword>
<evidence type="ECO:0000256" key="21">
    <source>
        <dbReference type="ARBA" id="ARBA00023273"/>
    </source>
</evidence>
<dbReference type="InterPro" id="IPR008271">
    <property type="entry name" value="Ser/Thr_kinase_AS"/>
</dbReference>
<feature type="domain" description="EF-hand" evidence="32">
    <location>
        <begin position="422"/>
        <end position="457"/>
    </location>
</feature>
<dbReference type="Gene3D" id="1.10.510.10">
    <property type="entry name" value="Transferase(Phosphotransferase) domain 1"/>
    <property type="match status" value="1"/>
</dbReference>
<name>A0AAD1U9E0_EUPCR</name>
<comment type="cofactor">
    <cofactor evidence="1">
        <name>Mg(2+)</name>
        <dbReference type="ChEBI" id="CHEBI:18420"/>
    </cofactor>
</comment>
<evidence type="ECO:0000256" key="2">
    <source>
        <dbReference type="ARBA" id="ARBA00004230"/>
    </source>
</evidence>
<comment type="subcellular location">
    <subcellularLocation>
        <location evidence="3">Cell membrane</location>
        <topology evidence="3">Lipid-anchor</topology>
        <orientation evidence="3">Cytoplasmic side</orientation>
    </subcellularLocation>
    <subcellularLocation>
        <location evidence="2">Cell projection</location>
        <location evidence="2">Cilium</location>
        <location evidence="2">Flagellum</location>
    </subcellularLocation>
    <subcellularLocation>
        <location evidence="4">Host cell membrane</location>
        <topology evidence="4">Lipid-anchor</topology>
    </subcellularLocation>
    <subcellularLocation>
        <location evidence="26">Parasitophorous vacuole membrane</location>
        <topology evidence="26">Lipid-anchor</topology>
    </subcellularLocation>
</comment>
<dbReference type="PROSITE" id="PS00108">
    <property type="entry name" value="PROTEIN_KINASE_ST"/>
    <property type="match status" value="1"/>
</dbReference>
<dbReference type="EMBL" id="CAMPGE010005595">
    <property type="protein sequence ID" value="CAI2364443.1"/>
    <property type="molecule type" value="Genomic_DNA"/>
</dbReference>
<feature type="binding site" evidence="28">
    <location>
        <position position="67"/>
    </location>
    <ligand>
        <name>ATP</name>
        <dbReference type="ChEBI" id="CHEBI:30616"/>
    </ligand>
</feature>
<evidence type="ECO:0000256" key="30">
    <source>
        <dbReference type="SAM" id="Coils"/>
    </source>
</evidence>
<evidence type="ECO:0000256" key="15">
    <source>
        <dbReference type="ARBA" id="ARBA00022837"/>
    </source>
</evidence>
<dbReference type="GO" id="GO:0005886">
    <property type="term" value="C:plasma membrane"/>
    <property type="evidence" value="ECO:0007669"/>
    <property type="project" value="UniProtKB-SubCell"/>
</dbReference>
<evidence type="ECO:0000256" key="4">
    <source>
        <dbReference type="ARBA" id="ARBA00004425"/>
    </source>
</evidence>
<proteinExistence type="inferred from homology"/>
<evidence type="ECO:0000256" key="8">
    <source>
        <dbReference type="ARBA" id="ARBA00022527"/>
    </source>
</evidence>
<reference evidence="33" key="1">
    <citation type="submission" date="2023-07" db="EMBL/GenBank/DDBJ databases">
        <authorList>
            <consortium name="AG Swart"/>
            <person name="Singh M."/>
            <person name="Singh A."/>
            <person name="Seah K."/>
            <person name="Emmerich C."/>
        </authorList>
    </citation>
    <scope>NUCLEOTIDE SEQUENCE</scope>
    <source>
        <strain evidence="33">DP1</strain>
    </source>
</reference>
<comment type="catalytic activity">
    <reaction evidence="24">
        <text>L-threonyl-[protein] + ATP = O-phospho-L-threonyl-[protein] + ADP + H(+)</text>
        <dbReference type="Rhea" id="RHEA:46608"/>
        <dbReference type="Rhea" id="RHEA-COMP:11060"/>
        <dbReference type="Rhea" id="RHEA-COMP:11605"/>
        <dbReference type="ChEBI" id="CHEBI:15378"/>
        <dbReference type="ChEBI" id="CHEBI:30013"/>
        <dbReference type="ChEBI" id="CHEBI:30616"/>
        <dbReference type="ChEBI" id="CHEBI:61977"/>
        <dbReference type="ChEBI" id="CHEBI:456216"/>
        <dbReference type="EC" id="2.7.11.1"/>
    </reaction>
</comment>
<dbReference type="SUPFAM" id="SSF47473">
    <property type="entry name" value="EF-hand"/>
    <property type="match status" value="1"/>
</dbReference>
<evidence type="ECO:0000256" key="11">
    <source>
        <dbReference type="ARBA" id="ARBA00022723"/>
    </source>
</evidence>
<keyword evidence="8 29" id="KW-0723">Serine/threonine-protein kinase</keyword>
<evidence type="ECO:0000256" key="16">
    <source>
        <dbReference type="ARBA" id="ARBA00022840"/>
    </source>
</evidence>
<dbReference type="Proteomes" id="UP001295684">
    <property type="component" value="Unassembled WGS sequence"/>
</dbReference>
<dbReference type="GO" id="GO:0005524">
    <property type="term" value="F:ATP binding"/>
    <property type="evidence" value="ECO:0007669"/>
    <property type="project" value="UniProtKB-UniRule"/>
</dbReference>
<evidence type="ECO:0000256" key="7">
    <source>
        <dbReference type="ARBA" id="ARBA00022511"/>
    </source>
</evidence>
<organism evidence="33 34">
    <name type="scientific">Euplotes crassus</name>
    <dbReference type="NCBI Taxonomy" id="5936"/>
    <lineage>
        <taxon>Eukaryota</taxon>
        <taxon>Sar</taxon>
        <taxon>Alveolata</taxon>
        <taxon>Ciliophora</taxon>
        <taxon>Intramacronucleata</taxon>
        <taxon>Spirotrichea</taxon>
        <taxon>Hypotrichia</taxon>
        <taxon>Euplotida</taxon>
        <taxon>Euplotidae</taxon>
        <taxon>Moneuplotes</taxon>
    </lineage>
</organism>
<evidence type="ECO:0000256" key="22">
    <source>
        <dbReference type="ARBA" id="ARBA00023288"/>
    </source>
</evidence>
<evidence type="ECO:0000256" key="24">
    <source>
        <dbReference type="ARBA" id="ARBA00047899"/>
    </source>
</evidence>
<keyword evidence="10" id="KW-0519">Myristate</keyword>
<comment type="caution">
    <text evidence="33">The sequence shown here is derived from an EMBL/GenBank/DDBJ whole genome shotgun (WGS) entry which is preliminary data.</text>
</comment>
<keyword evidence="13 28" id="KW-0547">Nucleotide-binding</keyword>
<dbReference type="FunFam" id="3.30.200.20:FF:000315">
    <property type="entry name" value="Calcium-dependent protein kinase 3"/>
    <property type="match status" value="1"/>
</dbReference>
<evidence type="ECO:0000256" key="6">
    <source>
        <dbReference type="ARBA" id="ARBA00022475"/>
    </source>
</evidence>
<comment type="catalytic activity">
    <reaction evidence="25">
        <text>L-seryl-[protein] + ATP = O-phospho-L-seryl-[protein] + ADP + H(+)</text>
        <dbReference type="Rhea" id="RHEA:17989"/>
        <dbReference type="Rhea" id="RHEA-COMP:9863"/>
        <dbReference type="Rhea" id="RHEA-COMP:11604"/>
        <dbReference type="ChEBI" id="CHEBI:15378"/>
        <dbReference type="ChEBI" id="CHEBI:29999"/>
        <dbReference type="ChEBI" id="CHEBI:30616"/>
        <dbReference type="ChEBI" id="CHEBI:83421"/>
        <dbReference type="ChEBI" id="CHEBI:456216"/>
        <dbReference type="EC" id="2.7.11.1"/>
    </reaction>
</comment>
<keyword evidence="7" id="KW-1032">Host cell membrane</keyword>
<dbReference type="SMART" id="SM00054">
    <property type="entry name" value="EFh"/>
    <property type="match status" value="4"/>
</dbReference>
<dbReference type="InterPro" id="IPR000719">
    <property type="entry name" value="Prot_kinase_dom"/>
</dbReference>
<evidence type="ECO:0000256" key="23">
    <source>
        <dbReference type="ARBA" id="ARBA00024334"/>
    </source>
</evidence>
<keyword evidence="15" id="KW-0106">Calcium</keyword>
<evidence type="ECO:0000256" key="5">
    <source>
        <dbReference type="ARBA" id="ARBA00012513"/>
    </source>
</evidence>
<dbReference type="Gene3D" id="1.10.238.10">
    <property type="entry name" value="EF-hand"/>
    <property type="match status" value="2"/>
</dbReference>
<keyword evidence="30" id="KW-0175">Coiled coil</keyword>
<dbReference type="FunFam" id="1.10.510.10:FF:000398">
    <property type="entry name" value="Calcium-dependent protein kinase 1"/>
    <property type="match status" value="1"/>
</dbReference>